<dbReference type="SUPFAM" id="SSF53335">
    <property type="entry name" value="S-adenosyl-L-methionine-dependent methyltransferases"/>
    <property type="match status" value="1"/>
</dbReference>
<dbReference type="KEGG" id="nwa:Nwat_2511"/>
<dbReference type="GO" id="GO:0032259">
    <property type="term" value="P:methylation"/>
    <property type="evidence" value="ECO:0007669"/>
    <property type="project" value="UniProtKB-KW"/>
</dbReference>
<evidence type="ECO:0000313" key="3">
    <source>
        <dbReference type="Proteomes" id="UP000000393"/>
    </source>
</evidence>
<dbReference type="Proteomes" id="UP000000393">
    <property type="component" value="Chromosome"/>
</dbReference>
<reference evidence="2 3" key="1">
    <citation type="submission" date="2010-06" db="EMBL/GenBank/DDBJ databases">
        <title>Complete sequence of chromosome of Nitrosococcus watsoni C-113.</title>
        <authorList>
            <consortium name="US DOE Joint Genome Institute"/>
            <person name="Lucas S."/>
            <person name="Copeland A."/>
            <person name="Lapidus A."/>
            <person name="Cheng J.-F."/>
            <person name="Bruce D."/>
            <person name="Goodwin L."/>
            <person name="Pitluck S."/>
            <person name="Malfatti S.A."/>
            <person name="Chain P.S.G."/>
            <person name="Land M."/>
            <person name="Hauser L."/>
            <person name="Kyrpides N."/>
            <person name="Ivanova N."/>
            <person name="Cambell M.A."/>
            <person name="Heidelberg J.F."/>
            <person name="Klotz M.G."/>
            <person name="Woyke T."/>
        </authorList>
    </citation>
    <scope>NUCLEOTIDE SEQUENCE [LARGE SCALE GENOMIC DNA]</scope>
    <source>
        <strain evidence="2 3">C-113</strain>
    </source>
</reference>
<feature type="domain" description="Methyltransferase type 12" evidence="1">
    <location>
        <begin position="80"/>
        <end position="163"/>
    </location>
</feature>
<protein>
    <submittedName>
        <fullName evidence="2">Methyltransferase type 12</fullName>
    </submittedName>
</protein>
<dbReference type="OrthoDB" id="9795085at2"/>
<evidence type="ECO:0000313" key="2">
    <source>
        <dbReference type="EMBL" id="ADJ29306.1"/>
    </source>
</evidence>
<keyword evidence="2" id="KW-0489">Methyltransferase</keyword>
<proteinExistence type="predicted"/>
<dbReference type="Pfam" id="PF08242">
    <property type="entry name" value="Methyltransf_12"/>
    <property type="match status" value="1"/>
</dbReference>
<dbReference type="InterPro" id="IPR013217">
    <property type="entry name" value="Methyltransf_12"/>
</dbReference>
<dbReference type="EMBL" id="CP002086">
    <property type="protein sequence ID" value="ADJ29306.1"/>
    <property type="molecule type" value="Genomic_DNA"/>
</dbReference>
<evidence type="ECO:0000259" key="1">
    <source>
        <dbReference type="Pfam" id="PF08242"/>
    </source>
</evidence>
<organism evidence="2 3">
    <name type="scientific">Nitrosococcus watsoni (strain C-113)</name>
    <dbReference type="NCBI Taxonomy" id="105559"/>
    <lineage>
        <taxon>Bacteria</taxon>
        <taxon>Pseudomonadati</taxon>
        <taxon>Pseudomonadota</taxon>
        <taxon>Gammaproteobacteria</taxon>
        <taxon>Chromatiales</taxon>
        <taxon>Chromatiaceae</taxon>
        <taxon>Nitrosococcus</taxon>
    </lineage>
</organism>
<dbReference type="CDD" id="cd02440">
    <property type="entry name" value="AdoMet_MTases"/>
    <property type="match status" value="1"/>
</dbReference>
<keyword evidence="2" id="KW-0808">Transferase</keyword>
<keyword evidence="3" id="KW-1185">Reference proteome</keyword>
<dbReference type="GO" id="GO:0008168">
    <property type="term" value="F:methyltransferase activity"/>
    <property type="evidence" value="ECO:0007669"/>
    <property type="project" value="UniProtKB-KW"/>
</dbReference>
<dbReference type="HOGENOM" id="CLU_1244244_0_0_6"/>
<accession>D8K9U8</accession>
<sequence length="222" mass="25743">MTHDIKNIIKAITPPIILSGVKAVFLSKDKKEEEEKDSSWYDASFEKDDYWKCHYSLSHYYFLWTVISDRIVRAKIDSILEIGCGSGQLACLIRDKGVKEYHGFDFSPKRIIQAENACPEFNFSEQDAFKTDLFTTCDYSAVVCTEFLEHVEDDIGVLNRIRSGAKFYGTVPNFPFESHVRHFKNESEVLARYRKCFQDLRVDVFLANDRGKTFYLIEGKII</sequence>
<dbReference type="RefSeq" id="WP_013221375.1">
    <property type="nucleotide sequence ID" value="NC_014315.1"/>
</dbReference>
<gene>
    <name evidence="2" type="ordered locus">Nwat_2511</name>
</gene>
<name>D8K9U8_NITWC</name>
<dbReference type="Gene3D" id="3.40.50.150">
    <property type="entry name" value="Vaccinia Virus protein VP39"/>
    <property type="match status" value="1"/>
</dbReference>
<dbReference type="AlphaFoldDB" id="D8K9U8"/>
<dbReference type="InterPro" id="IPR029063">
    <property type="entry name" value="SAM-dependent_MTases_sf"/>
</dbReference>